<organism evidence="3 4">
    <name type="scientific">Cephalotrichum gorgonifer</name>
    <dbReference type="NCBI Taxonomy" id="2041049"/>
    <lineage>
        <taxon>Eukaryota</taxon>
        <taxon>Fungi</taxon>
        <taxon>Dikarya</taxon>
        <taxon>Ascomycota</taxon>
        <taxon>Pezizomycotina</taxon>
        <taxon>Sordariomycetes</taxon>
        <taxon>Hypocreomycetidae</taxon>
        <taxon>Microascales</taxon>
        <taxon>Microascaceae</taxon>
        <taxon>Cephalotrichum</taxon>
    </lineage>
</organism>
<dbReference type="PANTHER" id="PTHR45763:SF46">
    <property type="entry name" value="AB HYDROLASE-1 DOMAIN-CONTAINING PROTEIN"/>
    <property type="match status" value="1"/>
</dbReference>
<keyword evidence="4" id="KW-1185">Reference proteome</keyword>
<proteinExistence type="predicted"/>
<dbReference type="EMBL" id="ONZQ02000022">
    <property type="protein sequence ID" value="SPO07625.1"/>
    <property type="molecule type" value="Genomic_DNA"/>
</dbReference>
<name>A0AAE8N7D4_9PEZI</name>
<dbReference type="AlphaFoldDB" id="A0AAE8N7D4"/>
<dbReference type="Pfam" id="PF00561">
    <property type="entry name" value="Abhydrolase_1"/>
    <property type="match status" value="1"/>
</dbReference>
<dbReference type="Proteomes" id="UP001187682">
    <property type="component" value="Unassembled WGS sequence"/>
</dbReference>
<dbReference type="InterPro" id="IPR029058">
    <property type="entry name" value="AB_hydrolase_fold"/>
</dbReference>
<feature type="compositionally biased region" description="Acidic residues" evidence="1">
    <location>
        <begin position="49"/>
        <end position="61"/>
    </location>
</feature>
<evidence type="ECO:0000256" key="1">
    <source>
        <dbReference type="SAM" id="MobiDB-lite"/>
    </source>
</evidence>
<dbReference type="SUPFAM" id="SSF53474">
    <property type="entry name" value="alpha/beta-Hydrolases"/>
    <property type="match status" value="1"/>
</dbReference>
<feature type="domain" description="AB hydrolase-1" evidence="2">
    <location>
        <begin position="85"/>
        <end position="332"/>
    </location>
</feature>
<protein>
    <recommendedName>
        <fullName evidence="2">AB hydrolase-1 domain-containing protein</fullName>
    </recommendedName>
</protein>
<evidence type="ECO:0000313" key="3">
    <source>
        <dbReference type="EMBL" id="SPO07625.1"/>
    </source>
</evidence>
<dbReference type="Gene3D" id="3.40.50.1820">
    <property type="entry name" value="alpha/beta hydrolase"/>
    <property type="match status" value="1"/>
</dbReference>
<reference evidence="3" key="1">
    <citation type="submission" date="2018-03" db="EMBL/GenBank/DDBJ databases">
        <authorList>
            <person name="Guldener U."/>
        </authorList>
    </citation>
    <scope>NUCLEOTIDE SEQUENCE</scope>
</reference>
<sequence>MEQIAQILTVGLNAARQQGFHLGLALFDFTSRFGVSSPLLPAKSSEERDTPDDALGSDEDPTSQHFVSPDGRKIGFACFGAQSGPTIFYLHGFPGSRVSGRFFDEPAKKLGARIVAVERPGIGISSPQPGRKLLDHADDIRDLAEHLDIKSYGIIGLSGGGPYALACAYSLPEENLKSVSVVCGMGPIEMGTKGMSWSNWLMFNGLMYFPRLMRWFQNEVVKVLRRIPNEKIVDAATKKLSGESSRGWFRGNPTDNRILSNPELLTVMLDSYREHYRQGADGFMEDGRVLTSDWGFRLEDIRSSIPIQLWYSRHDTNVPIQMGEAIAASLGSRPDFRVVQGETHLSLALKYTSDALERLLEKM</sequence>
<evidence type="ECO:0000313" key="4">
    <source>
        <dbReference type="Proteomes" id="UP001187682"/>
    </source>
</evidence>
<accession>A0AAE8N7D4</accession>
<gene>
    <name evidence="3" type="ORF">DNG_10320</name>
</gene>
<dbReference type="InterPro" id="IPR000073">
    <property type="entry name" value="AB_hydrolase_1"/>
</dbReference>
<feature type="region of interest" description="Disordered" evidence="1">
    <location>
        <begin position="40"/>
        <end position="65"/>
    </location>
</feature>
<evidence type="ECO:0000259" key="2">
    <source>
        <dbReference type="Pfam" id="PF00561"/>
    </source>
</evidence>
<comment type="caution">
    <text evidence="3">The sequence shown here is derived from an EMBL/GenBank/DDBJ whole genome shotgun (WGS) entry which is preliminary data.</text>
</comment>
<dbReference type="PANTHER" id="PTHR45763">
    <property type="entry name" value="HYDROLASE, ALPHA/BETA FOLD FAMILY PROTEIN, EXPRESSED-RELATED"/>
    <property type="match status" value="1"/>
</dbReference>